<evidence type="ECO:0000313" key="1">
    <source>
        <dbReference type="EMBL" id="KAK3747668.1"/>
    </source>
</evidence>
<organism evidence="1 2">
    <name type="scientific">Elysia crispata</name>
    <name type="common">lettuce slug</name>
    <dbReference type="NCBI Taxonomy" id="231223"/>
    <lineage>
        <taxon>Eukaryota</taxon>
        <taxon>Metazoa</taxon>
        <taxon>Spiralia</taxon>
        <taxon>Lophotrochozoa</taxon>
        <taxon>Mollusca</taxon>
        <taxon>Gastropoda</taxon>
        <taxon>Heterobranchia</taxon>
        <taxon>Euthyneura</taxon>
        <taxon>Panpulmonata</taxon>
        <taxon>Sacoglossa</taxon>
        <taxon>Placobranchoidea</taxon>
        <taxon>Plakobranchidae</taxon>
        <taxon>Elysia</taxon>
    </lineage>
</organism>
<protein>
    <submittedName>
        <fullName evidence="1">Uncharacterized protein</fullName>
    </submittedName>
</protein>
<dbReference type="Proteomes" id="UP001283361">
    <property type="component" value="Unassembled WGS sequence"/>
</dbReference>
<dbReference type="EMBL" id="JAWDGP010006075">
    <property type="protein sequence ID" value="KAK3747668.1"/>
    <property type="molecule type" value="Genomic_DNA"/>
</dbReference>
<accession>A0AAE0YJI4</accession>
<keyword evidence="2" id="KW-1185">Reference proteome</keyword>
<reference evidence="1" key="1">
    <citation type="journal article" date="2023" name="G3 (Bethesda)">
        <title>A reference genome for the long-term kleptoplast-retaining sea slug Elysia crispata morphotype clarki.</title>
        <authorList>
            <person name="Eastman K.E."/>
            <person name="Pendleton A.L."/>
            <person name="Shaikh M.A."/>
            <person name="Suttiyut T."/>
            <person name="Ogas R."/>
            <person name="Tomko P."/>
            <person name="Gavelis G."/>
            <person name="Widhalm J.R."/>
            <person name="Wisecaver J.H."/>
        </authorList>
    </citation>
    <scope>NUCLEOTIDE SEQUENCE</scope>
    <source>
        <strain evidence="1">ECLA1</strain>
    </source>
</reference>
<proteinExistence type="predicted"/>
<evidence type="ECO:0000313" key="2">
    <source>
        <dbReference type="Proteomes" id="UP001283361"/>
    </source>
</evidence>
<sequence>MDPKTTSGFGNSYSDSPADSVWIQKQQAGLETDIVTARVTQYGSRNSSMDPETAGEFGNRYSNSPGDSVWIQKQQGGLETVIVTARVTQYGSRNSRRVWKQLW</sequence>
<comment type="caution">
    <text evidence="1">The sequence shown here is derived from an EMBL/GenBank/DDBJ whole genome shotgun (WGS) entry which is preliminary data.</text>
</comment>
<name>A0AAE0YJI4_9GAST</name>
<dbReference type="AlphaFoldDB" id="A0AAE0YJI4"/>
<gene>
    <name evidence="1" type="ORF">RRG08_024815</name>
</gene>